<proteinExistence type="predicted"/>
<reference evidence="1" key="1">
    <citation type="submission" date="2016-10" db="EMBL/GenBank/DDBJ databases">
        <title>Chloroplast genomes as a tool to resolve red algal phylogenies: a case study in the Nemaliales.</title>
        <authorList>
            <person name="Costa J.F."/>
            <person name="Lin S.M."/>
            <person name="Macaya E.C."/>
            <person name="Fernandez-Garcia C."/>
            <person name="Verbruggen H."/>
        </authorList>
    </citation>
    <scope>NUCLEOTIDE SEQUENCE</scope>
    <source>
        <strain evidence="1">J.0255</strain>
    </source>
</reference>
<evidence type="ECO:0000313" key="1">
    <source>
        <dbReference type="EMBL" id="SCW23711.1"/>
    </source>
</evidence>
<dbReference type="GO" id="GO:0042781">
    <property type="term" value="F:3'-tRNA processing endoribonuclease activity"/>
    <property type="evidence" value="ECO:0007669"/>
    <property type="project" value="TreeGrafter"/>
</dbReference>
<dbReference type="RefSeq" id="YP_009315256.1">
    <property type="nucleotide sequence ID" value="NC_031666.1"/>
</dbReference>
<dbReference type="SUPFAM" id="SSF56281">
    <property type="entry name" value="Metallo-hydrolase/oxidoreductase"/>
    <property type="match status" value="1"/>
</dbReference>
<protein>
    <submittedName>
        <fullName evidence="1">Ribonuclease Z</fullName>
    </submittedName>
</protein>
<dbReference type="Gene3D" id="3.60.15.10">
    <property type="entry name" value="Ribonuclease Z/Hydroxyacylglutathione hydrolase-like"/>
    <property type="match status" value="1"/>
</dbReference>
<dbReference type="InterPro" id="IPR036866">
    <property type="entry name" value="RibonucZ/Hydroxyglut_hydro"/>
</dbReference>
<organism evidence="1">
    <name type="scientific">Yamadaella caenomyce</name>
    <dbReference type="NCBI Taxonomy" id="259029"/>
    <lineage>
        <taxon>Eukaryota</taxon>
        <taxon>Rhodophyta</taxon>
        <taxon>Florideophyceae</taxon>
        <taxon>Nemaliophycidae</taxon>
        <taxon>Nemaliales</taxon>
        <taxon>Liagoraceae</taxon>
        <taxon>Yamadaella</taxon>
    </lineage>
</organism>
<geneLocation type="chloroplast" evidence="1"/>
<accession>A0A1G4NYD8</accession>
<sequence>MIYDHFNFFIKCSQTGEILLFNCPEGCQHILIKHKVKLHQINHIIFSDLSINNLGGLAGLLASLSLYKRINSINLYGPKGLLNYINLIRKYSQTTFKYNIYVHTRTILSIQNKVLCWSINYPKDKACTSMMYSLFESEKQGRFQILKAKKYQIPTGPIYALLKLHRSFLLPDGTIIQGSFFTYPHIHGVKITTLTNPYIYRANPILTSKKTCTVSYRYKARN</sequence>
<dbReference type="AlphaFoldDB" id="A0A1G4NYD8"/>
<dbReference type="GeneID" id="29998027"/>
<reference evidence="1" key="2">
    <citation type="submission" date="2016-10" db="EMBL/GenBank/DDBJ databases">
        <authorList>
            <person name="de Groot N.N."/>
        </authorList>
    </citation>
    <scope>NUCLEOTIDE SEQUENCE</scope>
    <source>
        <strain evidence="1">J.0255</strain>
    </source>
</reference>
<dbReference type="PANTHER" id="PTHR46018:SF2">
    <property type="entry name" value="ZINC PHOSPHODIESTERASE ELAC PROTEIN 1"/>
    <property type="match status" value="1"/>
</dbReference>
<dbReference type="EMBL" id="LT622875">
    <property type="protein sequence ID" value="SCW23711.1"/>
    <property type="molecule type" value="Genomic_DNA"/>
</dbReference>
<name>A0A1G4NYD8_9FLOR</name>
<dbReference type="PANTHER" id="PTHR46018">
    <property type="entry name" value="ZINC PHOSPHODIESTERASE ELAC PROTEIN 1"/>
    <property type="match status" value="1"/>
</dbReference>
<keyword evidence="1" id="KW-0150">Chloroplast</keyword>
<gene>
    <name evidence="1" type="primary">rnz</name>
    <name evidence="1" type="ORF">J0255_19</name>
</gene>
<keyword evidence="1" id="KW-0934">Plastid</keyword>